<dbReference type="OrthoDB" id="280053at2"/>
<reference evidence="1 2" key="1">
    <citation type="journal article" date="2014" name="Proc. Natl. Acad. Sci. U.S.A.">
        <title>Functional type 2 photosynthetic reaction centers found in the rare bacterial phylum Gemmatimonadetes.</title>
        <authorList>
            <person name="Zeng Y."/>
            <person name="Feng F."/>
            <person name="Medova H."/>
            <person name="Dean J."/>
            <person name="Koblizek M."/>
        </authorList>
    </citation>
    <scope>NUCLEOTIDE SEQUENCE [LARGE SCALE GENOMIC DNA]</scope>
    <source>
        <strain evidence="1 2">AP64</strain>
    </source>
</reference>
<dbReference type="eggNOG" id="COG3319">
    <property type="taxonomic scope" value="Bacteria"/>
</dbReference>
<keyword evidence="2" id="KW-1185">Reference proteome</keyword>
<organism evidence="1 2">
    <name type="scientific">Gemmatimonas phototrophica</name>
    <dbReference type="NCBI Taxonomy" id="1379270"/>
    <lineage>
        <taxon>Bacteria</taxon>
        <taxon>Pseudomonadati</taxon>
        <taxon>Gemmatimonadota</taxon>
        <taxon>Gemmatimonadia</taxon>
        <taxon>Gemmatimonadales</taxon>
        <taxon>Gemmatimonadaceae</taxon>
        <taxon>Gemmatimonas</taxon>
    </lineage>
</organism>
<dbReference type="RefSeq" id="WP_026849031.1">
    <property type="nucleotide sequence ID" value="NZ_CP011454.1"/>
</dbReference>
<dbReference type="EMBL" id="CP011454">
    <property type="protein sequence ID" value="AMW03762.1"/>
    <property type="molecule type" value="Genomic_DNA"/>
</dbReference>
<evidence type="ECO:0000313" key="1">
    <source>
        <dbReference type="EMBL" id="AMW03762.1"/>
    </source>
</evidence>
<dbReference type="Proteomes" id="UP000076404">
    <property type="component" value="Chromosome"/>
</dbReference>
<dbReference type="Gene3D" id="3.40.50.1820">
    <property type="entry name" value="alpha/beta hydrolase"/>
    <property type="match status" value="1"/>
</dbReference>
<dbReference type="KEGG" id="gph:GEMMAAP_00695"/>
<dbReference type="AlphaFoldDB" id="A0A143BGY7"/>
<dbReference type="SUPFAM" id="SSF53474">
    <property type="entry name" value="alpha/beta-Hydrolases"/>
    <property type="match status" value="1"/>
</dbReference>
<dbReference type="STRING" id="1379270.GEMMAAP_00695"/>
<reference evidence="1 2" key="2">
    <citation type="journal article" date="2016" name="Environ. Microbiol. Rep.">
        <title>Metagenomic evidence for the presence of phototrophic Gemmatimonadetes bacteria in diverse environments.</title>
        <authorList>
            <person name="Zeng Y."/>
            <person name="Baumbach J."/>
            <person name="Barbosa E.G."/>
            <person name="Azevedo V."/>
            <person name="Zhang C."/>
            <person name="Koblizek M."/>
        </authorList>
    </citation>
    <scope>NUCLEOTIDE SEQUENCE [LARGE SCALE GENOMIC DNA]</scope>
    <source>
        <strain evidence="1 2">AP64</strain>
    </source>
</reference>
<protein>
    <submittedName>
        <fullName evidence="1">Uncharacterized protein</fullName>
    </submittedName>
</protein>
<dbReference type="InterPro" id="IPR029058">
    <property type="entry name" value="AB_hydrolase_fold"/>
</dbReference>
<proteinExistence type="predicted"/>
<name>A0A143BGY7_9BACT</name>
<evidence type="ECO:0000313" key="2">
    <source>
        <dbReference type="Proteomes" id="UP000076404"/>
    </source>
</evidence>
<accession>A0A143BGY7</accession>
<sequence>MEQLAGFPCIAIATNKSGSPAGDAAVDAVVASLQPSGVSDVIVMVHGFRNSDAEARALYEQFLATFRVHLESGRFPQLAQRTIAVVSVFWPSKSFKEMPELTRSAEGGTLTVRDDAVEDAATAYALDALERFAEEQPDNAADVRAATAALMHTPHDPALQDELLSVLLARLGTSDDDVAEGLTALRSRAGHEVVASLAVPIILPLAHHGAEGGTAVLGSTGTSADARGEALFIGSLFRSIRGRVGQLLNMGTWYTMKQRAGDVGVHTVAPLVRAIARTPRVPRVHLVGHSLGGRVMASAAATLAGTPPVDSLLLLQAAFSHYGLAATVPGREGAGAFRAAVAPTRAVAGPFVATYSARDTVVGHVYAIASRLAGDNYRAIGDARDAYGGIGRNGAQQTNEARAIVLGDEMQHYALDYTGIVCVDGTPDDGITHHSDVTNRRVTNLFAQMMAAT</sequence>
<gene>
    <name evidence="1" type="ORF">GEMMAAP_00695</name>
</gene>